<dbReference type="Proteomes" id="UP000254150">
    <property type="component" value="Unassembled WGS sequence"/>
</dbReference>
<dbReference type="EMBL" id="UHID01000007">
    <property type="protein sequence ID" value="SUP60561.1"/>
    <property type="molecule type" value="Genomic_DNA"/>
</dbReference>
<accession>A0A380P5R6</accession>
<evidence type="ECO:0000313" key="1">
    <source>
        <dbReference type="EMBL" id="SUP60561.1"/>
    </source>
</evidence>
<reference evidence="1 2" key="1">
    <citation type="submission" date="2018-06" db="EMBL/GenBank/DDBJ databases">
        <authorList>
            <consortium name="Pathogen Informatics"/>
            <person name="Doyle S."/>
        </authorList>
    </citation>
    <scope>NUCLEOTIDE SEQUENCE [LARGE SCALE GENOMIC DNA]</scope>
    <source>
        <strain evidence="1 2">NCTC7807</strain>
    </source>
</reference>
<organism evidence="1 2">
    <name type="scientific">Streptomyces griseus</name>
    <dbReference type="NCBI Taxonomy" id="1911"/>
    <lineage>
        <taxon>Bacteria</taxon>
        <taxon>Bacillati</taxon>
        <taxon>Actinomycetota</taxon>
        <taxon>Actinomycetes</taxon>
        <taxon>Kitasatosporales</taxon>
        <taxon>Streptomycetaceae</taxon>
        <taxon>Streptomyces</taxon>
    </lineage>
</organism>
<proteinExistence type="predicted"/>
<sequence>MSRRAAAIPARVPLGGPPARVTARARLGRMAERRAPLARREANLSLPVRPAARTRSGET</sequence>
<protein>
    <submittedName>
        <fullName evidence="1">Uncharacterized protein</fullName>
    </submittedName>
</protein>
<name>A0A380P5R6_STRGR</name>
<gene>
    <name evidence="1" type="ORF">NCTC7807_04632</name>
</gene>
<evidence type="ECO:0000313" key="2">
    <source>
        <dbReference type="Proteomes" id="UP000254150"/>
    </source>
</evidence>
<dbReference type="AlphaFoldDB" id="A0A380P5R6"/>